<gene>
    <name evidence="1" type="ORF">Q764_00775</name>
</gene>
<comment type="caution">
    <text evidence="1">The sequence shown here is derived from an EMBL/GenBank/DDBJ whole genome shotgun (WGS) entry which is preliminary data.</text>
</comment>
<dbReference type="EMBL" id="JRLW01000001">
    <property type="protein sequence ID" value="KGO90689.1"/>
    <property type="molecule type" value="Genomic_DNA"/>
</dbReference>
<dbReference type="AlphaFoldDB" id="A0A0A2MEL2"/>
<name>A0A0A2MEL2_9FLAO</name>
<proteinExistence type="predicted"/>
<reference evidence="1 2" key="1">
    <citation type="submission" date="2013-09" db="EMBL/GenBank/DDBJ databases">
        <authorList>
            <person name="Zeng Z."/>
            <person name="Chen C."/>
        </authorList>
    </citation>
    <scope>NUCLEOTIDE SEQUENCE [LARGE SCALE GENOMIC DNA]</scope>
    <source>
        <strain evidence="1 2">GH29-5</strain>
    </source>
</reference>
<protein>
    <submittedName>
        <fullName evidence="1">Uncharacterized protein</fullName>
    </submittedName>
</protein>
<evidence type="ECO:0000313" key="1">
    <source>
        <dbReference type="EMBL" id="KGO90689.1"/>
    </source>
</evidence>
<accession>A0A0A2MEL2</accession>
<keyword evidence="2" id="KW-1185">Reference proteome</keyword>
<sequence length="80" mass="9316">MQKNYVKIIILTNYNSQNNNLIIRSFSDNFPSISQPLFGLILLYLLRFFKHLSKNTLKNTAIAFKIQSNGTKIKNPLHFD</sequence>
<evidence type="ECO:0000313" key="2">
    <source>
        <dbReference type="Proteomes" id="UP000030121"/>
    </source>
</evidence>
<organism evidence="1 2">
    <name type="scientific">Flavobacterium suncheonense GH29-5 = DSM 17707</name>
    <dbReference type="NCBI Taxonomy" id="1121899"/>
    <lineage>
        <taxon>Bacteria</taxon>
        <taxon>Pseudomonadati</taxon>
        <taxon>Bacteroidota</taxon>
        <taxon>Flavobacteriia</taxon>
        <taxon>Flavobacteriales</taxon>
        <taxon>Flavobacteriaceae</taxon>
        <taxon>Flavobacterium</taxon>
    </lineage>
</organism>
<dbReference type="Proteomes" id="UP000030121">
    <property type="component" value="Unassembled WGS sequence"/>
</dbReference>